<comment type="caution">
    <text evidence="9">The sequence shown here is derived from an EMBL/GenBank/DDBJ whole genome shotgun (WGS) entry which is preliminary data.</text>
</comment>
<dbReference type="GO" id="GO:0003723">
    <property type="term" value="F:RNA binding"/>
    <property type="evidence" value="ECO:0007669"/>
    <property type="project" value="TreeGrafter"/>
</dbReference>
<evidence type="ECO:0000259" key="8">
    <source>
        <dbReference type="Pfam" id="PF20998"/>
    </source>
</evidence>
<organism evidence="9 10">
    <name type="scientific">Exocentrus adspersus</name>
    <dbReference type="NCBI Taxonomy" id="1586481"/>
    <lineage>
        <taxon>Eukaryota</taxon>
        <taxon>Metazoa</taxon>
        <taxon>Ecdysozoa</taxon>
        <taxon>Arthropoda</taxon>
        <taxon>Hexapoda</taxon>
        <taxon>Insecta</taxon>
        <taxon>Pterygota</taxon>
        <taxon>Neoptera</taxon>
        <taxon>Endopterygota</taxon>
        <taxon>Coleoptera</taxon>
        <taxon>Polyphaga</taxon>
        <taxon>Cucujiformia</taxon>
        <taxon>Chrysomeloidea</taxon>
        <taxon>Cerambycidae</taxon>
        <taxon>Lamiinae</taxon>
        <taxon>Acanthocinini</taxon>
        <taxon>Exocentrus</taxon>
    </lineage>
</organism>
<keyword evidence="4" id="KW-0010">Activator</keyword>
<keyword evidence="3" id="KW-0805">Transcription regulation</keyword>
<dbReference type="InterPro" id="IPR042859">
    <property type="entry name" value="NOL11"/>
</dbReference>
<dbReference type="GO" id="GO:0030490">
    <property type="term" value="P:maturation of SSU-rRNA"/>
    <property type="evidence" value="ECO:0007669"/>
    <property type="project" value="InterPro"/>
</dbReference>
<protein>
    <recommendedName>
        <fullName evidence="11">Nucleolar protein 11</fullName>
    </recommendedName>
</protein>
<dbReference type="EMBL" id="JANEYG010000150">
    <property type="protein sequence ID" value="KAJ8912035.1"/>
    <property type="molecule type" value="Genomic_DNA"/>
</dbReference>
<keyword evidence="5" id="KW-0804">Transcription</keyword>
<feature type="domain" description="Nucleolar protein 11 N-terminal" evidence="7">
    <location>
        <begin position="24"/>
        <end position="146"/>
    </location>
</feature>
<dbReference type="Pfam" id="PF20998">
    <property type="entry name" value="Nol11_C"/>
    <property type="match status" value="1"/>
</dbReference>
<evidence type="ECO:0000313" key="9">
    <source>
        <dbReference type="EMBL" id="KAJ8912035.1"/>
    </source>
</evidence>
<evidence type="ECO:0000256" key="2">
    <source>
        <dbReference type="ARBA" id="ARBA00022552"/>
    </source>
</evidence>
<keyword evidence="10" id="KW-1185">Reference proteome</keyword>
<evidence type="ECO:0000259" key="7">
    <source>
        <dbReference type="Pfam" id="PF08168"/>
    </source>
</evidence>
<evidence type="ECO:0008006" key="11">
    <source>
        <dbReference type="Google" id="ProtNLM"/>
    </source>
</evidence>
<accession>A0AAV8VDF5</accession>
<evidence type="ECO:0000313" key="10">
    <source>
        <dbReference type="Proteomes" id="UP001159042"/>
    </source>
</evidence>
<dbReference type="PANTHER" id="PTHR15633:SF2">
    <property type="entry name" value="NUCLEOLAR PROTEIN 11"/>
    <property type="match status" value="1"/>
</dbReference>
<gene>
    <name evidence="9" type="ORF">NQ315_000528</name>
</gene>
<dbReference type="InterPro" id="IPR012584">
    <property type="entry name" value="NOL11_N"/>
</dbReference>
<proteinExistence type="predicted"/>
<name>A0AAV8VDF5_9CUCU</name>
<evidence type="ECO:0000256" key="6">
    <source>
        <dbReference type="ARBA" id="ARBA00023242"/>
    </source>
</evidence>
<dbReference type="Proteomes" id="UP001159042">
    <property type="component" value="Unassembled WGS sequence"/>
</dbReference>
<feature type="domain" description="Nucleolar protein 11 C-terminal" evidence="8">
    <location>
        <begin position="205"/>
        <end position="420"/>
    </location>
</feature>
<sequence length="420" mass="47833">MYNLMNYFGKMKLSRDDYQTDYSLKGYIFHSFENTVHLLTLWSDRRIFSQALEDSEDSLISSDLFGVIESVSAKYAVCMLALDANYIAMFGANCNEEGAVLLIYNTQFKVTQSKQSFKLFTNGARLWCYENNLLLPVGQNLAVVPFYLETEQLAALIGSHKIVNDEVDADIAIVQEFEVGSWDKKMKLRDVSIPGSLKFKIEEAVKKGLPESIITEELLSSIVNDQDLESLMLYLNTFLDIPEKLIAKILKFLINANKKIFPNQSRSMSKLFPSDLQPLSRTELIDKILCKPFSDILLIPHLRSELALADVITLLRYICFLCSEEGHLLPGLNVVKSQAALIEWCLAVVDANYQKLLFSKDDCVTDVVNEIDNMVAEHLVPVEDFKFLLTILNYYKAKRMNSNSVCINNVKYSIEQVCFY</sequence>
<dbReference type="AlphaFoldDB" id="A0AAV8VDF5"/>
<dbReference type="Pfam" id="PF08168">
    <property type="entry name" value="NOL11_N"/>
    <property type="match status" value="1"/>
</dbReference>
<comment type="subcellular location">
    <subcellularLocation>
        <location evidence="1">Nucleus</location>
        <location evidence="1">Nucleolus</location>
    </subcellularLocation>
</comment>
<dbReference type="InterPro" id="IPR048897">
    <property type="entry name" value="Nol11_C"/>
</dbReference>
<evidence type="ECO:0000256" key="3">
    <source>
        <dbReference type="ARBA" id="ARBA00023015"/>
    </source>
</evidence>
<evidence type="ECO:0000256" key="5">
    <source>
        <dbReference type="ARBA" id="ARBA00023163"/>
    </source>
</evidence>
<keyword evidence="6" id="KW-0539">Nucleus</keyword>
<reference evidence="9 10" key="1">
    <citation type="journal article" date="2023" name="Insect Mol. Biol.">
        <title>Genome sequencing provides insights into the evolution of gene families encoding plant cell wall-degrading enzymes in longhorned beetles.</title>
        <authorList>
            <person name="Shin N.R."/>
            <person name="Okamura Y."/>
            <person name="Kirsch R."/>
            <person name="Pauchet Y."/>
        </authorList>
    </citation>
    <scope>NUCLEOTIDE SEQUENCE [LARGE SCALE GENOMIC DNA]</scope>
    <source>
        <strain evidence="9">EAD_L_NR</strain>
    </source>
</reference>
<dbReference type="PANTHER" id="PTHR15633">
    <property type="entry name" value="NUCLEOLAR PROTEIN 11"/>
    <property type="match status" value="1"/>
</dbReference>
<evidence type="ECO:0000256" key="1">
    <source>
        <dbReference type="ARBA" id="ARBA00004604"/>
    </source>
</evidence>
<evidence type="ECO:0000256" key="4">
    <source>
        <dbReference type="ARBA" id="ARBA00023159"/>
    </source>
</evidence>
<keyword evidence="2" id="KW-0698">rRNA processing</keyword>
<dbReference type="GO" id="GO:0005730">
    <property type="term" value="C:nucleolus"/>
    <property type="evidence" value="ECO:0007669"/>
    <property type="project" value="UniProtKB-SubCell"/>
</dbReference>